<keyword evidence="2" id="KW-1185">Reference proteome</keyword>
<accession>A0A1T5ANE8</accession>
<organism evidence="1 2">
    <name type="scientific">Acetoanaerobium noterae</name>
    <dbReference type="NCBI Taxonomy" id="745369"/>
    <lineage>
        <taxon>Bacteria</taxon>
        <taxon>Bacillati</taxon>
        <taxon>Bacillota</taxon>
        <taxon>Clostridia</taxon>
        <taxon>Peptostreptococcales</taxon>
        <taxon>Filifactoraceae</taxon>
        <taxon>Acetoanaerobium</taxon>
    </lineage>
</organism>
<dbReference type="Proteomes" id="UP000243406">
    <property type="component" value="Unassembled WGS sequence"/>
</dbReference>
<sequence>MRRLQTKDVFKVSKIIKKMNLDFTISEGMSQHEAGTLVIKQMAENMHMAEAEITDFMADLVGISAEEYAKLPLIDTMKYFEELKEQEDIKSFLSFVGKLDT</sequence>
<dbReference type="AlphaFoldDB" id="A0A1T5ANE8"/>
<gene>
    <name evidence="1" type="ORF">SAMN02745120_1028</name>
</gene>
<dbReference type="OrthoDB" id="2087139at2"/>
<name>A0A1T5ANE8_9FIRM</name>
<evidence type="ECO:0000313" key="2">
    <source>
        <dbReference type="Proteomes" id="UP000243406"/>
    </source>
</evidence>
<reference evidence="2" key="1">
    <citation type="submission" date="2017-02" db="EMBL/GenBank/DDBJ databases">
        <authorList>
            <person name="Varghese N."/>
            <person name="Submissions S."/>
        </authorList>
    </citation>
    <scope>NUCLEOTIDE SEQUENCE [LARGE SCALE GENOMIC DNA]</scope>
    <source>
        <strain evidence="2">ATCC 35199</strain>
    </source>
</reference>
<proteinExistence type="predicted"/>
<protein>
    <submittedName>
        <fullName evidence="1">Uncharacterized protein</fullName>
    </submittedName>
</protein>
<evidence type="ECO:0000313" key="1">
    <source>
        <dbReference type="EMBL" id="SKB36133.1"/>
    </source>
</evidence>
<dbReference type="RefSeq" id="WP_079588965.1">
    <property type="nucleotide sequence ID" value="NZ_FUYN01000002.1"/>
</dbReference>
<dbReference type="EMBL" id="FUYN01000002">
    <property type="protein sequence ID" value="SKB36133.1"/>
    <property type="molecule type" value="Genomic_DNA"/>
</dbReference>